<evidence type="ECO:0000259" key="4">
    <source>
        <dbReference type="PROSITE" id="PS50110"/>
    </source>
</evidence>
<keyword evidence="1 2" id="KW-0597">Phosphoprotein</keyword>
<dbReference type="PROSITE" id="PS50109">
    <property type="entry name" value="HIS_KIN"/>
    <property type="match status" value="1"/>
</dbReference>
<evidence type="ECO:0000256" key="2">
    <source>
        <dbReference type="PROSITE-ProRule" id="PRU00169"/>
    </source>
</evidence>
<dbReference type="Pfam" id="PF02518">
    <property type="entry name" value="HATPase_c"/>
    <property type="match status" value="1"/>
</dbReference>
<evidence type="ECO:0000259" key="3">
    <source>
        <dbReference type="PROSITE" id="PS50109"/>
    </source>
</evidence>
<dbReference type="Gene3D" id="3.30.565.10">
    <property type="entry name" value="Histidine kinase-like ATPase, C-terminal domain"/>
    <property type="match status" value="1"/>
</dbReference>
<reference evidence="5 6" key="2">
    <citation type="submission" date="2020-05" db="EMBL/GenBank/DDBJ databases">
        <authorList>
            <person name="Khan S.A."/>
            <person name="Jeon C.O."/>
            <person name="Chun B.H."/>
        </authorList>
    </citation>
    <scope>NUCLEOTIDE SEQUENCE [LARGE SCALE GENOMIC DNA]</scope>
    <source>
        <strain evidence="5 6">H242</strain>
    </source>
</reference>
<reference evidence="5 6" key="1">
    <citation type="submission" date="2020-05" db="EMBL/GenBank/DDBJ databases">
        <title>Ramlibacter rhizophilus sp. nov., isolated from rhizosphere soil of national flower Mugunghwa from South Korea.</title>
        <authorList>
            <person name="Zheng-Fei Y."/>
            <person name="Huan T."/>
        </authorList>
    </citation>
    <scope>NUCLEOTIDE SEQUENCE [LARGE SCALE GENOMIC DNA]</scope>
    <source>
        <strain evidence="5 6">H242</strain>
    </source>
</reference>
<dbReference type="CDD" id="cd17546">
    <property type="entry name" value="REC_hyHK_CKI1_RcsC-like"/>
    <property type="match status" value="1"/>
</dbReference>
<feature type="domain" description="Response regulatory" evidence="4">
    <location>
        <begin position="164"/>
        <end position="241"/>
    </location>
</feature>
<feature type="modified residue" description="4-aspartylphosphate" evidence="2">
    <location>
        <position position="213"/>
    </location>
</feature>
<sequence>MVQTVARELQAHAASKKLRLVLDLPPQPVHAHAEELLCYSTIANLLKNALEASPENADVRVTLRGGDDVMLAIRNLGEVPAPVRDSFFAKYATHGKPAGHGLGAYSAQLMARVQRGQLTMASGAGETVLTLRLPLSGEAPATSPAGIPVTADAAPEAAPLPPLSVLLVDDDEYNIVVLKSLLPSPPLSVRTAVNGRAALECVREARPDVIFLDVEMPVMGGIEALQAIRALQAERGEPPSL</sequence>
<dbReference type="Pfam" id="PF00072">
    <property type="entry name" value="Response_reg"/>
    <property type="match status" value="1"/>
</dbReference>
<feature type="domain" description="Histidine kinase" evidence="3">
    <location>
        <begin position="1"/>
        <end position="137"/>
    </location>
</feature>
<evidence type="ECO:0000313" key="6">
    <source>
        <dbReference type="Proteomes" id="UP000500826"/>
    </source>
</evidence>
<dbReference type="SMART" id="SM00387">
    <property type="entry name" value="HATPase_c"/>
    <property type="match status" value="1"/>
</dbReference>
<keyword evidence="6" id="KW-1185">Reference proteome</keyword>
<organism evidence="5 6">
    <name type="scientific">Ramlibacter terrae</name>
    <dbReference type="NCBI Taxonomy" id="2732511"/>
    <lineage>
        <taxon>Bacteria</taxon>
        <taxon>Pseudomonadati</taxon>
        <taxon>Pseudomonadota</taxon>
        <taxon>Betaproteobacteria</taxon>
        <taxon>Burkholderiales</taxon>
        <taxon>Comamonadaceae</taxon>
        <taxon>Ramlibacter</taxon>
    </lineage>
</organism>
<gene>
    <name evidence="5" type="ORF">HK414_16610</name>
</gene>
<dbReference type="InterPro" id="IPR036890">
    <property type="entry name" value="HATPase_C_sf"/>
</dbReference>
<dbReference type="InterPro" id="IPR011006">
    <property type="entry name" value="CheY-like_superfamily"/>
</dbReference>
<protein>
    <submittedName>
        <fullName evidence="5">Response regulator</fullName>
    </submittedName>
</protein>
<dbReference type="InterPro" id="IPR001789">
    <property type="entry name" value="Sig_transdc_resp-reg_receiver"/>
</dbReference>
<dbReference type="InterPro" id="IPR005467">
    <property type="entry name" value="His_kinase_dom"/>
</dbReference>
<dbReference type="PANTHER" id="PTHR43547:SF2">
    <property type="entry name" value="HYBRID SIGNAL TRANSDUCTION HISTIDINE KINASE C"/>
    <property type="match status" value="1"/>
</dbReference>
<dbReference type="SUPFAM" id="SSF55874">
    <property type="entry name" value="ATPase domain of HSP90 chaperone/DNA topoisomerase II/histidine kinase"/>
    <property type="match status" value="1"/>
</dbReference>
<dbReference type="EMBL" id="CP053418">
    <property type="protein sequence ID" value="QJW84723.1"/>
    <property type="molecule type" value="Genomic_DNA"/>
</dbReference>
<proteinExistence type="predicted"/>
<dbReference type="SUPFAM" id="SSF52172">
    <property type="entry name" value="CheY-like"/>
    <property type="match status" value="1"/>
</dbReference>
<accession>A0ABX6P3R8</accession>
<dbReference type="Proteomes" id="UP000500826">
    <property type="component" value="Chromosome"/>
</dbReference>
<dbReference type="Gene3D" id="3.40.50.2300">
    <property type="match status" value="1"/>
</dbReference>
<name>A0ABX6P3R8_9BURK</name>
<dbReference type="InterPro" id="IPR003594">
    <property type="entry name" value="HATPase_dom"/>
</dbReference>
<evidence type="ECO:0000313" key="5">
    <source>
        <dbReference type="EMBL" id="QJW84723.1"/>
    </source>
</evidence>
<evidence type="ECO:0000256" key="1">
    <source>
        <dbReference type="ARBA" id="ARBA00022553"/>
    </source>
</evidence>
<dbReference type="PANTHER" id="PTHR43547">
    <property type="entry name" value="TWO-COMPONENT HISTIDINE KINASE"/>
    <property type="match status" value="1"/>
</dbReference>
<dbReference type="PROSITE" id="PS50110">
    <property type="entry name" value="RESPONSE_REGULATORY"/>
    <property type="match status" value="1"/>
</dbReference>